<name>A0A5S9MKB6_BACIA</name>
<dbReference type="Proteomes" id="UP000464658">
    <property type="component" value="Chromosome"/>
</dbReference>
<gene>
    <name evidence="1" type="ORF">BsIDN1_62520</name>
</gene>
<sequence length="87" mass="10007">MLTNDYAFTFTAYDIIAENGEPLEKTVTAPARLTYDEALKNTIIGCLTVMLDVQKIGHIEMPNIRTRQDLATWLSILKKRIYSLWNE</sequence>
<dbReference type="EMBL" id="AP021906">
    <property type="protein sequence ID" value="BBP92634.1"/>
    <property type="molecule type" value="Genomic_DNA"/>
</dbReference>
<reference evidence="1 2" key="1">
    <citation type="submission" date="2019-12" db="EMBL/GenBank/DDBJ databases">
        <title>Full genome sequence of a Bacillus safensis strain isolated from commercially available natto in Indonesia.</title>
        <authorList>
            <person name="Yoshida M."/>
            <person name="Uomi M."/>
            <person name="Waturangi D."/>
            <person name="Ekaputri J.J."/>
            <person name="Setiamarga D.H.E."/>
        </authorList>
    </citation>
    <scope>NUCLEOTIDE SEQUENCE [LARGE SCALE GENOMIC DNA]</scope>
    <source>
        <strain evidence="1 2">IDN1</strain>
    </source>
</reference>
<accession>A0A5S9MKB6</accession>
<evidence type="ECO:0000313" key="2">
    <source>
        <dbReference type="Proteomes" id="UP000464658"/>
    </source>
</evidence>
<protein>
    <submittedName>
        <fullName evidence="1">Uncharacterized protein</fullName>
    </submittedName>
</protein>
<evidence type="ECO:0000313" key="1">
    <source>
        <dbReference type="EMBL" id="BBP92634.1"/>
    </source>
</evidence>
<proteinExistence type="predicted"/>
<dbReference type="AlphaFoldDB" id="A0A5S9MKB6"/>
<organism evidence="1 2">
    <name type="scientific">Bacillus safensis</name>
    <dbReference type="NCBI Taxonomy" id="561879"/>
    <lineage>
        <taxon>Bacteria</taxon>
        <taxon>Bacillati</taxon>
        <taxon>Bacillota</taxon>
        <taxon>Bacilli</taxon>
        <taxon>Bacillales</taxon>
        <taxon>Bacillaceae</taxon>
        <taxon>Bacillus</taxon>
    </lineage>
</organism>